<dbReference type="EMBL" id="JACNJN010000027">
    <property type="protein sequence ID" value="MBC8333817.1"/>
    <property type="molecule type" value="Genomic_DNA"/>
</dbReference>
<dbReference type="Proteomes" id="UP000614469">
    <property type="component" value="Unassembled WGS sequence"/>
</dbReference>
<reference evidence="1 2" key="1">
    <citation type="submission" date="2020-08" db="EMBL/GenBank/DDBJ databases">
        <title>Bridging the membrane lipid divide: bacteria of the FCB group superphylum have the potential to synthesize archaeal ether lipids.</title>
        <authorList>
            <person name="Villanueva L."/>
            <person name="Von Meijenfeldt F.A.B."/>
            <person name="Westbye A.B."/>
            <person name="Yadav S."/>
            <person name="Hopmans E.C."/>
            <person name="Dutilh B.E."/>
            <person name="Sinninghe Damste J.S."/>
        </authorList>
    </citation>
    <scope>NUCLEOTIDE SEQUENCE [LARGE SCALE GENOMIC DNA]</scope>
    <source>
        <strain evidence="1">NIOZ-UU36</strain>
    </source>
</reference>
<proteinExistence type="predicted"/>
<protein>
    <submittedName>
        <fullName evidence="1">Uncharacterized protein</fullName>
    </submittedName>
</protein>
<dbReference type="AlphaFoldDB" id="A0A8J6NGQ6"/>
<gene>
    <name evidence="1" type="ORF">H8E29_00990</name>
</gene>
<evidence type="ECO:0000313" key="1">
    <source>
        <dbReference type="EMBL" id="MBC8333817.1"/>
    </source>
</evidence>
<accession>A0A8J6NGQ6</accession>
<organism evidence="1 2">
    <name type="scientific">Candidatus Desulfolinea nitratireducens</name>
    <dbReference type="NCBI Taxonomy" id="2841698"/>
    <lineage>
        <taxon>Bacteria</taxon>
        <taxon>Bacillati</taxon>
        <taxon>Chloroflexota</taxon>
        <taxon>Anaerolineae</taxon>
        <taxon>Anaerolineales</taxon>
        <taxon>Anaerolineales incertae sedis</taxon>
        <taxon>Candidatus Desulfolinea</taxon>
    </lineage>
</organism>
<sequence>MAFMRSPDKVHEFDVSDKVEVYCDHDGKDDERTRGWLKGIVAQVDNKLVAVQFTVNIYLTDGWMVPDRILWFPSNSEHIRPFKRGSKY</sequence>
<comment type="caution">
    <text evidence="1">The sequence shown here is derived from an EMBL/GenBank/DDBJ whole genome shotgun (WGS) entry which is preliminary data.</text>
</comment>
<name>A0A8J6NGQ6_9CHLR</name>
<evidence type="ECO:0000313" key="2">
    <source>
        <dbReference type="Proteomes" id="UP000614469"/>
    </source>
</evidence>